<dbReference type="InterPro" id="IPR053847">
    <property type="entry name" value="DUF6928"/>
</dbReference>
<evidence type="ECO:0000313" key="2">
    <source>
        <dbReference type="Proteomes" id="UP000242367"/>
    </source>
</evidence>
<dbReference type="RefSeq" id="WP_103564875.1">
    <property type="nucleotide sequence ID" value="NZ_MTBP01000003.1"/>
</dbReference>
<dbReference type="Proteomes" id="UP000242367">
    <property type="component" value="Unassembled WGS sequence"/>
</dbReference>
<organism evidence="1 2">
    <name type="scientific">Actinomadura rubteroloni</name>
    <dbReference type="NCBI Taxonomy" id="1926885"/>
    <lineage>
        <taxon>Bacteria</taxon>
        <taxon>Bacillati</taxon>
        <taxon>Actinomycetota</taxon>
        <taxon>Actinomycetes</taxon>
        <taxon>Streptosporangiales</taxon>
        <taxon>Thermomonosporaceae</taxon>
        <taxon>Actinomadura</taxon>
    </lineage>
</organism>
<comment type="caution">
    <text evidence="1">The sequence shown here is derived from an EMBL/GenBank/DDBJ whole genome shotgun (WGS) entry which is preliminary data.</text>
</comment>
<evidence type="ECO:0000313" key="1">
    <source>
        <dbReference type="EMBL" id="POM23216.1"/>
    </source>
</evidence>
<name>A0A2P4UDW3_9ACTN</name>
<reference evidence="1 2" key="1">
    <citation type="journal article" date="2017" name="Chemistry">
        <title>Isolation, Biosynthesis and Chemical Modifications of Rubterolones A-F: Rare Tropolone Alkaloids from Actinomadura sp. 5-2.</title>
        <authorList>
            <person name="Guo H."/>
            <person name="Benndorf R."/>
            <person name="Leichnitz D."/>
            <person name="Klassen J.L."/>
            <person name="Vollmers J."/>
            <person name="Gorls H."/>
            <person name="Steinacker M."/>
            <person name="Weigel C."/>
            <person name="Dahse H.M."/>
            <person name="Kaster A.K."/>
            <person name="de Beer Z.W."/>
            <person name="Poulsen M."/>
            <person name="Beemelmanns C."/>
        </authorList>
    </citation>
    <scope>NUCLEOTIDE SEQUENCE [LARGE SCALE GENOMIC DNA]</scope>
    <source>
        <strain evidence="1 2">5-2</strain>
    </source>
</reference>
<dbReference type="AlphaFoldDB" id="A0A2P4UDW3"/>
<keyword evidence="2" id="KW-1185">Reference proteome</keyword>
<sequence length="204" mass="21952">MGWSVSFACCRSADPAAVFRPGVTADPAAAASFARGLYPAATLTETGDTVLDFALRPYDDELFVGAYDGAVLLCDRRLFRLDDDARHIVDRAACALPGASCGVLVLESVVSSCWFRWYDSGELRREVLVTAEDGVVVDQGARLPAEEPFWRELDGGAADVPLPFDQEDFGLALAGACIFGRGIAERGADGFLPLELPVRRFKLS</sequence>
<dbReference type="Pfam" id="PF21997">
    <property type="entry name" value="DUF6928"/>
    <property type="match status" value="1"/>
</dbReference>
<accession>A0A2P4UDW3</accession>
<gene>
    <name evidence="1" type="ORF">BTM25_43690</name>
</gene>
<dbReference type="EMBL" id="MTBP01000003">
    <property type="protein sequence ID" value="POM23216.1"/>
    <property type="molecule type" value="Genomic_DNA"/>
</dbReference>
<proteinExistence type="predicted"/>
<protein>
    <submittedName>
        <fullName evidence="1">Uncharacterized protein</fullName>
    </submittedName>
</protein>